<keyword evidence="1" id="KW-0732">Signal</keyword>
<dbReference type="PANTHER" id="PTHR35014:SF1">
    <property type="entry name" value="INFECTION RESPONSE PROTEIN"/>
    <property type="match status" value="1"/>
</dbReference>
<feature type="signal peptide" evidence="1">
    <location>
        <begin position="1"/>
        <end position="17"/>
    </location>
</feature>
<comment type="caution">
    <text evidence="2">The sequence shown here is derived from an EMBL/GenBank/DDBJ whole genome shotgun (WGS) entry which is preliminary data.</text>
</comment>
<dbReference type="Proteomes" id="UP001432027">
    <property type="component" value="Unassembled WGS sequence"/>
</dbReference>
<dbReference type="EMBL" id="BTSX01000002">
    <property type="protein sequence ID" value="GMS83855.1"/>
    <property type="molecule type" value="Genomic_DNA"/>
</dbReference>
<keyword evidence="3" id="KW-1185">Reference proteome</keyword>
<evidence type="ECO:0000256" key="1">
    <source>
        <dbReference type="SAM" id="SignalP"/>
    </source>
</evidence>
<dbReference type="PANTHER" id="PTHR35014">
    <property type="entry name" value="INFECTION RESPONSE PROTEIN-RELATED"/>
    <property type="match status" value="1"/>
</dbReference>
<evidence type="ECO:0000313" key="2">
    <source>
        <dbReference type="EMBL" id="GMS83855.1"/>
    </source>
</evidence>
<name>A0AAV5SLM5_9BILA</name>
<proteinExistence type="predicted"/>
<sequence length="227" mass="25197">MIRSATLLLAISSLAAAVNVQGTAKRSQLDSNCSPAFMAQTKSCLDSYFSGYGLNPAAMPPFNDYVNIIVDLTTHFGANGVDIFCSLEVTVENCLGSLFNSPCMTTASFQDMYGMNLMDAMEYATDFPMRAYMCDNKQFMKDNNECFDDILLNHMDDRRKCTNDVEEAIKNVTDGDYCKPWGPFVTCTDDVYVKYCGEKVKGYICNVLETGINFDSMNTCKSSLPKC</sequence>
<accession>A0AAV5SLM5</accession>
<feature type="chain" id="PRO_5043349539" evidence="1">
    <location>
        <begin position="18"/>
        <end position="227"/>
    </location>
</feature>
<organism evidence="2 3">
    <name type="scientific">Pristionchus entomophagus</name>
    <dbReference type="NCBI Taxonomy" id="358040"/>
    <lineage>
        <taxon>Eukaryota</taxon>
        <taxon>Metazoa</taxon>
        <taxon>Ecdysozoa</taxon>
        <taxon>Nematoda</taxon>
        <taxon>Chromadorea</taxon>
        <taxon>Rhabditida</taxon>
        <taxon>Rhabditina</taxon>
        <taxon>Diplogasteromorpha</taxon>
        <taxon>Diplogasteroidea</taxon>
        <taxon>Neodiplogasteridae</taxon>
        <taxon>Pristionchus</taxon>
    </lineage>
</organism>
<evidence type="ECO:0000313" key="3">
    <source>
        <dbReference type="Proteomes" id="UP001432027"/>
    </source>
</evidence>
<protein>
    <submittedName>
        <fullName evidence="2">Uncharacterized protein</fullName>
    </submittedName>
</protein>
<feature type="non-terminal residue" evidence="2">
    <location>
        <position position="227"/>
    </location>
</feature>
<dbReference type="AlphaFoldDB" id="A0AAV5SLM5"/>
<gene>
    <name evidence="2" type="ORF">PENTCL1PPCAC_6030</name>
</gene>
<reference evidence="2" key="1">
    <citation type="submission" date="2023-10" db="EMBL/GenBank/DDBJ databases">
        <title>Genome assembly of Pristionchus species.</title>
        <authorList>
            <person name="Yoshida K."/>
            <person name="Sommer R.J."/>
        </authorList>
    </citation>
    <scope>NUCLEOTIDE SEQUENCE</scope>
    <source>
        <strain evidence="2">RS0144</strain>
    </source>
</reference>